<dbReference type="Gene3D" id="3.40.50.1010">
    <property type="entry name" value="5'-nuclease"/>
    <property type="match status" value="1"/>
</dbReference>
<dbReference type="STRING" id="435880.SAMN04487988_108151"/>
<evidence type="ECO:0000313" key="2">
    <source>
        <dbReference type="EMBL" id="SFG80939.1"/>
    </source>
</evidence>
<name>A0A1I2UXM5_9BACT</name>
<dbReference type="InterPro" id="IPR002716">
    <property type="entry name" value="PIN_dom"/>
</dbReference>
<accession>A0A1I2UXM5</accession>
<evidence type="ECO:0000313" key="3">
    <source>
        <dbReference type="Proteomes" id="UP000199642"/>
    </source>
</evidence>
<protein>
    <submittedName>
        <fullName evidence="2">Predicted nucleic-acid-binding protein, contains PIN domain</fullName>
    </submittedName>
</protein>
<dbReference type="EMBL" id="FOPC01000008">
    <property type="protein sequence ID" value="SFG80939.1"/>
    <property type="molecule type" value="Genomic_DNA"/>
</dbReference>
<dbReference type="RefSeq" id="WP_092792078.1">
    <property type="nucleotide sequence ID" value="NZ_FOPC01000008.1"/>
</dbReference>
<evidence type="ECO:0000259" key="1">
    <source>
        <dbReference type="Pfam" id="PF01850"/>
    </source>
</evidence>
<keyword evidence="3" id="KW-1185">Reference proteome</keyword>
<gene>
    <name evidence="2" type="ORF">SAMN04487988_108151</name>
</gene>
<dbReference type="Pfam" id="PF01850">
    <property type="entry name" value="PIN"/>
    <property type="match status" value="1"/>
</dbReference>
<feature type="domain" description="PIN" evidence="1">
    <location>
        <begin position="3"/>
        <end position="112"/>
    </location>
</feature>
<reference evidence="3" key="1">
    <citation type="submission" date="2016-10" db="EMBL/GenBank/DDBJ databases">
        <authorList>
            <person name="Varghese N."/>
            <person name="Submissions S."/>
        </authorList>
    </citation>
    <scope>NUCLEOTIDE SEQUENCE [LARGE SCALE GENOMIC DNA]</scope>
    <source>
        <strain evidence="3">DSM 19315</strain>
    </source>
</reference>
<organism evidence="2 3">
    <name type="scientific">Algoriphagus hitonicola</name>
    <dbReference type="NCBI Taxonomy" id="435880"/>
    <lineage>
        <taxon>Bacteria</taxon>
        <taxon>Pseudomonadati</taxon>
        <taxon>Bacteroidota</taxon>
        <taxon>Cytophagia</taxon>
        <taxon>Cytophagales</taxon>
        <taxon>Cyclobacteriaceae</taxon>
        <taxon>Algoriphagus</taxon>
    </lineage>
</organism>
<dbReference type="AlphaFoldDB" id="A0A1I2UXM5"/>
<dbReference type="Proteomes" id="UP000199642">
    <property type="component" value="Unassembled WGS sequence"/>
</dbReference>
<dbReference type="OrthoDB" id="9789052at2"/>
<dbReference type="SUPFAM" id="SSF88723">
    <property type="entry name" value="PIN domain-like"/>
    <property type="match status" value="1"/>
</dbReference>
<sequence>MALIDANYILRYLLRDNNRQFLLSKEVIENQEILLTDFILAEVVYVLEKVFSIPRDVIKSTLENLVRYQNLKMVNKSTILESLKIYSKNRIDFADSLLIAYHNSSATTKLHTFYKKILKIISK</sequence>
<proteinExistence type="predicted"/>
<dbReference type="InterPro" id="IPR029060">
    <property type="entry name" value="PIN-like_dom_sf"/>
</dbReference>